<evidence type="ECO:0000256" key="1">
    <source>
        <dbReference type="SAM" id="MobiDB-lite"/>
    </source>
</evidence>
<feature type="non-terminal residue" evidence="2">
    <location>
        <position position="1"/>
    </location>
</feature>
<protein>
    <submittedName>
        <fullName evidence="2">Uncharacterized protein</fullName>
    </submittedName>
</protein>
<sequence length="25" mass="3027">VRYKRYFGKGNETQEKKEGELNDHT</sequence>
<evidence type="ECO:0000313" key="2">
    <source>
        <dbReference type="EMBL" id="KKL58538.1"/>
    </source>
</evidence>
<organism evidence="2">
    <name type="scientific">marine sediment metagenome</name>
    <dbReference type="NCBI Taxonomy" id="412755"/>
    <lineage>
        <taxon>unclassified sequences</taxon>
        <taxon>metagenomes</taxon>
        <taxon>ecological metagenomes</taxon>
    </lineage>
</organism>
<dbReference type="AlphaFoldDB" id="A0A0F9DA29"/>
<gene>
    <name evidence="2" type="ORF">LCGC14_2224390</name>
</gene>
<dbReference type="EMBL" id="LAZR01029789">
    <property type="protein sequence ID" value="KKL58538.1"/>
    <property type="molecule type" value="Genomic_DNA"/>
</dbReference>
<reference evidence="2" key="1">
    <citation type="journal article" date="2015" name="Nature">
        <title>Complex archaea that bridge the gap between prokaryotes and eukaryotes.</title>
        <authorList>
            <person name="Spang A."/>
            <person name="Saw J.H."/>
            <person name="Jorgensen S.L."/>
            <person name="Zaremba-Niedzwiedzka K."/>
            <person name="Martijn J."/>
            <person name="Lind A.E."/>
            <person name="van Eijk R."/>
            <person name="Schleper C."/>
            <person name="Guy L."/>
            <person name="Ettema T.J."/>
        </authorList>
    </citation>
    <scope>NUCLEOTIDE SEQUENCE</scope>
</reference>
<name>A0A0F9DA29_9ZZZZ</name>
<comment type="caution">
    <text evidence="2">The sequence shown here is derived from an EMBL/GenBank/DDBJ whole genome shotgun (WGS) entry which is preliminary data.</text>
</comment>
<feature type="compositionally biased region" description="Basic and acidic residues" evidence="1">
    <location>
        <begin position="12"/>
        <end position="25"/>
    </location>
</feature>
<proteinExistence type="predicted"/>
<feature type="region of interest" description="Disordered" evidence="1">
    <location>
        <begin position="1"/>
        <end position="25"/>
    </location>
</feature>
<accession>A0A0F9DA29</accession>